<dbReference type="Proteomes" id="UP000247536">
    <property type="component" value="Unassembled WGS sequence"/>
</dbReference>
<protein>
    <submittedName>
        <fullName evidence="1">Uncharacterized protein</fullName>
    </submittedName>
</protein>
<sequence>MPFGDREVPWIYVSYCTKQVDRLEGTGFIIDDPHELSECGLYEPTRVMPTLLKGLPWSPSFFMRRHRDNVGPVIGHAPEVTRRRTLQIMPHF</sequence>
<evidence type="ECO:0000313" key="1">
    <source>
        <dbReference type="EMBL" id="PYB76981.1"/>
    </source>
</evidence>
<evidence type="ECO:0000313" key="2">
    <source>
        <dbReference type="Proteomes" id="UP000247536"/>
    </source>
</evidence>
<organism evidence="1 2">
    <name type="scientific">Rhizobium wuzhouense</name>
    <dbReference type="NCBI Taxonomy" id="1986026"/>
    <lineage>
        <taxon>Bacteria</taxon>
        <taxon>Pseudomonadati</taxon>
        <taxon>Pseudomonadota</taxon>
        <taxon>Alphaproteobacteria</taxon>
        <taxon>Hyphomicrobiales</taxon>
        <taxon>Rhizobiaceae</taxon>
        <taxon>Rhizobium/Agrobacterium group</taxon>
        <taxon>Rhizobium</taxon>
    </lineage>
</organism>
<reference evidence="1 2" key="1">
    <citation type="submission" date="2018-06" db="EMBL/GenBank/DDBJ databases">
        <title>Rhizobium wuzhouense sp. nov., isolated from roots of Oryza officinalis.</title>
        <authorList>
            <person name="Yuan T."/>
        </authorList>
    </citation>
    <scope>NUCLEOTIDE SEQUENCE [LARGE SCALE GENOMIC DNA]</scope>
    <source>
        <strain evidence="1 2">W44</strain>
    </source>
</reference>
<proteinExistence type="predicted"/>
<accession>A0ABX5NZ74</accession>
<keyword evidence="2" id="KW-1185">Reference proteome</keyword>
<gene>
    <name evidence="1" type="ORF">DMY87_00900</name>
</gene>
<name>A0ABX5NZ74_9HYPH</name>
<comment type="caution">
    <text evidence="1">The sequence shown here is derived from an EMBL/GenBank/DDBJ whole genome shotgun (WGS) entry which is preliminary data.</text>
</comment>
<dbReference type="EMBL" id="QJRY01000001">
    <property type="protein sequence ID" value="PYB76981.1"/>
    <property type="molecule type" value="Genomic_DNA"/>
</dbReference>